<evidence type="ECO:0000313" key="2">
    <source>
        <dbReference type="EMBL" id="KPL73707.1"/>
    </source>
</evidence>
<dbReference type="CDD" id="cd02213">
    <property type="entry name" value="cupin_PMI_typeII_C"/>
    <property type="match status" value="1"/>
</dbReference>
<protein>
    <submittedName>
        <fullName evidence="2">Mannose-6-phosphate isomerase</fullName>
    </submittedName>
</protein>
<dbReference type="SUPFAM" id="SSF51182">
    <property type="entry name" value="RmlC-like cupins"/>
    <property type="match status" value="1"/>
</dbReference>
<proteinExistence type="predicted"/>
<dbReference type="STRING" id="229920.ADM99_02465"/>
<evidence type="ECO:0000259" key="1">
    <source>
        <dbReference type="Pfam" id="PF01050"/>
    </source>
</evidence>
<dbReference type="Gene3D" id="2.60.120.10">
    <property type="entry name" value="Jelly Rolls"/>
    <property type="match status" value="1"/>
</dbReference>
<dbReference type="InterPro" id="IPR014710">
    <property type="entry name" value="RmlC-like_jellyroll"/>
</dbReference>
<evidence type="ECO:0000313" key="3">
    <source>
        <dbReference type="Proteomes" id="UP000050430"/>
    </source>
</evidence>
<keyword evidence="3" id="KW-1185">Reference proteome</keyword>
<dbReference type="PANTHER" id="PTHR46390:SF1">
    <property type="entry name" value="MANNOSE-1-PHOSPHATE GUANYLYLTRANSFERASE"/>
    <property type="match status" value="1"/>
</dbReference>
<dbReference type="InterPro" id="IPR051161">
    <property type="entry name" value="Mannose-6P_isomerase_type2"/>
</dbReference>
<accession>A0A0P6XEV5</accession>
<dbReference type="GO" id="GO:0016853">
    <property type="term" value="F:isomerase activity"/>
    <property type="evidence" value="ECO:0007669"/>
    <property type="project" value="UniProtKB-KW"/>
</dbReference>
<reference evidence="2 3" key="1">
    <citation type="submission" date="2015-07" db="EMBL/GenBank/DDBJ databases">
        <title>Genome sequence of Leptolinea tardivitalis DSM 16556.</title>
        <authorList>
            <person name="Hemp J."/>
            <person name="Ward L.M."/>
            <person name="Pace L.A."/>
            <person name="Fischer W.W."/>
        </authorList>
    </citation>
    <scope>NUCLEOTIDE SEQUENCE [LARGE SCALE GENOMIC DNA]</scope>
    <source>
        <strain evidence="2 3">YMTK-2</strain>
    </source>
</reference>
<gene>
    <name evidence="2" type="ORF">ADM99_02465</name>
</gene>
<dbReference type="GO" id="GO:0004475">
    <property type="term" value="F:mannose-1-phosphate guanylyltransferase (GTP) activity"/>
    <property type="evidence" value="ECO:0007669"/>
    <property type="project" value="TreeGrafter"/>
</dbReference>
<sequence length="130" mass="14838">MTNFATKPIPAEKPDVPWTHRPWGQQKQYAYNEECTVTYIVVEPDHRLSLQSHSGRAELWIALDDGALIQVGDTVTLAKAGEEFWIPPNTKHRLSSTGSRIRVLEVGFGNWKQEDIIRYEDDYARPAEGE</sequence>
<dbReference type="EMBL" id="LGCK01000005">
    <property type="protein sequence ID" value="KPL73707.1"/>
    <property type="molecule type" value="Genomic_DNA"/>
</dbReference>
<dbReference type="GO" id="GO:0005976">
    <property type="term" value="P:polysaccharide metabolic process"/>
    <property type="evidence" value="ECO:0007669"/>
    <property type="project" value="InterPro"/>
</dbReference>
<name>A0A0P6XEV5_9CHLR</name>
<dbReference type="Proteomes" id="UP000050430">
    <property type="component" value="Unassembled WGS sequence"/>
</dbReference>
<dbReference type="InterPro" id="IPR001538">
    <property type="entry name" value="Man6P_isomerase-2_C"/>
</dbReference>
<dbReference type="AlphaFoldDB" id="A0A0P6XEV5"/>
<keyword evidence="2" id="KW-0413">Isomerase</keyword>
<dbReference type="PANTHER" id="PTHR46390">
    <property type="entry name" value="MANNOSE-1-PHOSPHATE GUANYLYLTRANSFERASE"/>
    <property type="match status" value="1"/>
</dbReference>
<dbReference type="Pfam" id="PF01050">
    <property type="entry name" value="MannoseP_isomer"/>
    <property type="match status" value="1"/>
</dbReference>
<feature type="domain" description="Mannose-6-phosphate isomerase type II C-terminal" evidence="1">
    <location>
        <begin position="19"/>
        <end position="121"/>
    </location>
</feature>
<dbReference type="RefSeq" id="WP_062423142.1">
    <property type="nucleotide sequence ID" value="NZ_BBYA01000013.1"/>
</dbReference>
<organism evidence="2 3">
    <name type="scientific">Leptolinea tardivitalis</name>
    <dbReference type="NCBI Taxonomy" id="229920"/>
    <lineage>
        <taxon>Bacteria</taxon>
        <taxon>Bacillati</taxon>
        <taxon>Chloroflexota</taxon>
        <taxon>Anaerolineae</taxon>
        <taxon>Anaerolineales</taxon>
        <taxon>Anaerolineaceae</taxon>
        <taxon>Leptolinea</taxon>
    </lineage>
</organism>
<comment type="caution">
    <text evidence="2">The sequence shown here is derived from an EMBL/GenBank/DDBJ whole genome shotgun (WGS) entry which is preliminary data.</text>
</comment>
<dbReference type="InterPro" id="IPR011051">
    <property type="entry name" value="RmlC_Cupin_sf"/>
</dbReference>
<dbReference type="GO" id="GO:0009298">
    <property type="term" value="P:GDP-mannose biosynthetic process"/>
    <property type="evidence" value="ECO:0007669"/>
    <property type="project" value="TreeGrafter"/>
</dbReference>
<dbReference type="OrthoDB" id="9806359at2"/>